<evidence type="ECO:0000256" key="7">
    <source>
        <dbReference type="SAM" id="Phobius"/>
    </source>
</evidence>
<dbReference type="InterPro" id="IPR003594">
    <property type="entry name" value="HATPase_dom"/>
</dbReference>
<feature type="domain" description="Histidine kinase" evidence="8">
    <location>
        <begin position="112"/>
        <end position="329"/>
    </location>
</feature>
<keyword evidence="6" id="KW-0902">Two-component regulatory system</keyword>
<evidence type="ECO:0000256" key="5">
    <source>
        <dbReference type="ARBA" id="ARBA00022777"/>
    </source>
</evidence>
<dbReference type="InterPro" id="IPR005467">
    <property type="entry name" value="His_kinase_dom"/>
</dbReference>
<dbReference type="Pfam" id="PF00512">
    <property type="entry name" value="HisKA"/>
    <property type="match status" value="1"/>
</dbReference>
<dbReference type="EC" id="2.7.13.3" evidence="2"/>
<feature type="transmembrane region" description="Helical" evidence="7">
    <location>
        <begin position="69"/>
        <end position="92"/>
    </location>
</feature>
<evidence type="ECO:0000256" key="4">
    <source>
        <dbReference type="ARBA" id="ARBA00022679"/>
    </source>
</evidence>
<reference evidence="9 10" key="1">
    <citation type="journal article" date="2016" name="Nat. Commun.">
        <title>Thousands of microbial genomes shed light on interconnected biogeochemical processes in an aquifer system.</title>
        <authorList>
            <person name="Anantharaman K."/>
            <person name="Brown C.T."/>
            <person name="Hug L.A."/>
            <person name="Sharon I."/>
            <person name="Castelle C.J."/>
            <person name="Probst A.J."/>
            <person name="Thomas B.C."/>
            <person name="Singh A."/>
            <person name="Wilkins M.J."/>
            <person name="Karaoz U."/>
            <person name="Brodie E.L."/>
            <person name="Williams K.H."/>
            <person name="Hubbard S.S."/>
            <person name="Banfield J.F."/>
        </authorList>
    </citation>
    <scope>NUCLEOTIDE SEQUENCE [LARGE SCALE GENOMIC DNA]</scope>
</reference>
<gene>
    <name evidence="9" type="ORF">A2363_02575</name>
</gene>
<dbReference type="PANTHER" id="PTHR45453">
    <property type="entry name" value="PHOSPHATE REGULON SENSOR PROTEIN PHOR"/>
    <property type="match status" value="1"/>
</dbReference>
<dbReference type="GO" id="GO:0004721">
    <property type="term" value="F:phosphoprotein phosphatase activity"/>
    <property type="evidence" value="ECO:0007669"/>
    <property type="project" value="TreeGrafter"/>
</dbReference>
<keyword evidence="7" id="KW-1133">Transmembrane helix</keyword>
<name>A0A1F6BEU2_9BACT</name>
<evidence type="ECO:0000256" key="1">
    <source>
        <dbReference type="ARBA" id="ARBA00000085"/>
    </source>
</evidence>
<keyword evidence="4" id="KW-0808">Transferase</keyword>
<dbReference type="InterPro" id="IPR004358">
    <property type="entry name" value="Sig_transdc_His_kin-like_C"/>
</dbReference>
<dbReference type="FunFam" id="3.30.565.10:FF:000006">
    <property type="entry name" value="Sensor histidine kinase WalK"/>
    <property type="match status" value="1"/>
</dbReference>
<dbReference type="Gene3D" id="3.30.565.10">
    <property type="entry name" value="Histidine kinase-like ATPase, C-terminal domain"/>
    <property type="match status" value="1"/>
</dbReference>
<dbReference type="Gene3D" id="1.10.287.130">
    <property type="match status" value="1"/>
</dbReference>
<dbReference type="GO" id="GO:0005886">
    <property type="term" value="C:plasma membrane"/>
    <property type="evidence" value="ECO:0007669"/>
    <property type="project" value="TreeGrafter"/>
</dbReference>
<dbReference type="InterPro" id="IPR036097">
    <property type="entry name" value="HisK_dim/P_sf"/>
</dbReference>
<evidence type="ECO:0000256" key="3">
    <source>
        <dbReference type="ARBA" id="ARBA00022553"/>
    </source>
</evidence>
<dbReference type="PROSITE" id="PS50109">
    <property type="entry name" value="HIS_KIN"/>
    <property type="match status" value="1"/>
</dbReference>
<evidence type="ECO:0000313" key="9">
    <source>
        <dbReference type="EMBL" id="OGG35282.1"/>
    </source>
</evidence>
<dbReference type="GO" id="GO:0016036">
    <property type="term" value="P:cellular response to phosphate starvation"/>
    <property type="evidence" value="ECO:0007669"/>
    <property type="project" value="TreeGrafter"/>
</dbReference>
<evidence type="ECO:0000259" key="8">
    <source>
        <dbReference type="PROSITE" id="PS50109"/>
    </source>
</evidence>
<proteinExistence type="predicted"/>
<dbReference type="InterPro" id="IPR036890">
    <property type="entry name" value="HATPase_C_sf"/>
</dbReference>
<sequence length="330" mass="37110">MFHSARIKLTAWYLLIIMLVSMSFSIVIFRVLTSELDRFERIERVRIERRFPPPILFDRADIDEIKDRLMLRLAAINIIIFAGSALAGYFLAGRTLKPIADMVDEQNRFITDASHELRTPLTSLKSEIEVNLRSKTLSIETAKKLLQSNLEEVNALQTLSDGLIKLTQYQKGTNGMPVEPVKLTTIVKEAVRKMATSAAAKHISIETNVSNISLEGNPPLLTELFVILLDNAVKYSPKGKMVRITSQKKDSHVIIHIEDRGIGIHPEDIPHLFDRFYRADKSRTKTTVSGYGLGLSIAKQIVDRHSGAIRVESKPKTGSVFTVELPIKHS</sequence>
<dbReference type="CDD" id="cd00082">
    <property type="entry name" value="HisKA"/>
    <property type="match status" value="1"/>
</dbReference>
<keyword evidence="7" id="KW-0472">Membrane</keyword>
<dbReference type="SUPFAM" id="SSF47384">
    <property type="entry name" value="Homodimeric domain of signal transducing histidine kinase"/>
    <property type="match status" value="1"/>
</dbReference>
<evidence type="ECO:0000313" key="10">
    <source>
        <dbReference type="Proteomes" id="UP000176186"/>
    </source>
</evidence>
<dbReference type="SMART" id="SM00387">
    <property type="entry name" value="HATPase_c"/>
    <property type="match status" value="1"/>
</dbReference>
<dbReference type="PRINTS" id="PR00344">
    <property type="entry name" value="BCTRLSENSOR"/>
</dbReference>
<organism evidence="9 10">
    <name type="scientific">Candidatus Gottesmanbacteria bacterium RIFOXYB1_FULL_47_11</name>
    <dbReference type="NCBI Taxonomy" id="1798401"/>
    <lineage>
        <taxon>Bacteria</taxon>
        <taxon>Candidatus Gottesmaniibacteriota</taxon>
    </lineage>
</organism>
<keyword evidence="3" id="KW-0597">Phosphoprotein</keyword>
<dbReference type="Pfam" id="PF02518">
    <property type="entry name" value="HATPase_c"/>
    <property type="match status" value="1"/>
</dbReference>
<dbReference type="STRING" id="1798401.A2363_02575"/>
<feature type="transmembrane region" description="Helical" evidence="7">
    <location>
        <begin position="12"/>
        <end position="32"/>
    </location>
</feature>
<evidence type="ECO:0000256" key="6">
    <source>
        <dbReference type="ARBA" id="ARBA00023012"/>
    </source>
</evidence>
<dbReference type="InterPro" id="IPR050351">
    <property type="entry name" value="BphY/WalK/GraS-like"/>
</dbReference>
<keyword evidence="5" id="KW-0418">Kinase</keyword>
<protein>
    <recommendedName>
        <fullName evidence="2">histidine kinase</fullName>
        <ecNumber evidence="2">2.7.13.3</ecNumber>
    </recommendedName>
</protein>
<dbReference type="GO" id="GO:0000155">
    <property type="term" value="F:phosphorelay sensor kinase activity"/>
    <property type="evidence" value="ECO:0007669"/>
    <property type="project" value="InterPro"/>
</dbReference>
<comment type="catalytic activity">
    <reaction evidence="1">
        <text>ATP + protein L-histidine = ADP + protein N-phospho-L-histidine.</text>
        <dbReference type="EC" id="2.7.13.3"/>
    </reaction>
</comment>
<dbReference type="SMART" id="SM00388">
    <property type="entry name" value="HisKA"/>
    <property type="match status" value="1"/>
</dbReference>
<accession>A0A1F6BEU2</accession>
<evidence type="ECO:0000256" key="2">
    <source>
        <dbReference type="ARBA" id="ARBA00012438"/>
    </source>
</evidence>
<comment type="caution">
    <text evidence="9">The sequence shown here is derived from an EMBL/GenBank/DDBJ whole genome shotgun (WGS) entry which is preliminary data.</text>
</comment>
<dbReference type="Proteomes" id="UP000176186">
    <property type="component" value="Unassembled WGS sequence"/>
</dbReference>
<dbReference type="PANTHER" id="PTHR45453:SF1">
    <property type="entry name" value="PHOSPHATE REGULON SENSOR PROTEIN PHOR"/>
    <property type="match status" value="1"/>
</dbReference>
<dbReference type="EMBL" id="MFKE01000016">
    <property type="protein sequence ID" value="OGG35282.1"/>
    <property type="molecule type" value="Genomic_DNA"/>
</dbReference>
<keyword evidence="7" id="KW-0812">Transmembrane</keyword>
<dbReference type="AlphaFoldDB" id="A0A1F6BEU2"/>
<dbReference type="InterPro" id="IPR003661">
    <property type="entry name" value="HisK_dim/P_dom"/>
</dbReference>
<dbReference type="SUPFAM" id="SSF55874">
    <property type="entry name" value="ATPase domain of HSP90 chaperone/DNA topoisomerase II/histidine kinase"/>
    <property type="match status" value="1"/>
</dbReference>